<gene>
    <name evidence="1" type="ORF">CFBP1590__2912</name>
</gene>
<evidence type="ECO:0000313" key="2">
    <source>
        <dbReference type="Proteomes" id="UP000196842"/>
    </source>
</evidence>
<dbReference type="AlphaFoldDB" id="A0A1Y6JKN2"/>
<name>A0A1Y6JKN2_PSEVI</name>
<dbReference type="Proteomes" id="UP000196842">
    <property type="component" value="Chromosome I"/>
</dbReference>
<organism evidence="1 2">
    <name type="scientific">Pseudomonas viridiflava</name>
    <name type="common">Phytomonas viridiflava</name>
    <dbReference type="NCBI Taxonomy" id="33069"/>
    <lineage>
        <taxon>Bacteria</taxon>
        <taxon>Pseudomonadati</taxon>
        <taxon>Pseudomonadota</taxon>
        <taxon>Gammaproteobacteria</taxon>
        <taxon>Pseudomonadales</taxon>
        <taxon>Pseudomonadaceae</taxon>
        <taxon>Pseudomonas</taxon>
    </lineage>
</organism>
<evidence type="ECO:0000313" key="1">
    <source>
        <dbReference type="EMBL" id="SMS10498.1"/>
    </source>
</evidence>
<dbReference type="KEGG" id="pvd:CFBP1590__2912"/>
<reference evidence="1 2" key="1">
    <citation type="submission" date="2017-05" db="EMBL/GenBank/DDBJ databases">
        <authorList>
            <person name="Song R."/>
            <person name="Chenine A.L."/>
            <person name="Ruprecht R.M."/>
        </authorList>
    </citation>
    <scope>NUCLEOTIDE SEQUENCE [LARGE SCALE GENOMIC DNA]</scope>
    <source>
        <strain evidence="1 2">CFBP 1590</strain>
    </source>
</reference>
<protein>
    <submittedName>
        <fullName evidence="1">Uncharacterized protein</fullName>
    </submittedName>
</protein>
<dbReference type="EMBL" id="LT855380">
    <property type="protein sequence ID" value="SMS10498.1"/>
    <property type="molecule type" value="Genomic_DNA"/>
</dbReference>
<sequence length="68" mass="7569">MAAQQLARGFKTSDSRHLDVHQHDVGLELPRLFQGLLTGIGLTYHLQAIYIGEHPCDACPNKIMVIDN</sequence>
<proteinExistence type="predicted"/>
<accession>A0A1Y6JKN2</accession>